<keyword evidence="7" id="KW-1185">Reference proteome</keyword>
<dbReference type="EMBL" id="FNYT01000013">
    <property type="protein sequence ID" value="SEJ42233.1"/>
    <property type="molecule type" value="Genomic_DNA"/>
</dbReference>
<dbReference type="SUPFAM" id="SSF55729">
    <property type="entry name" value="Acyl-CoA N-acyltransferases (Nat)"/>
    <property type="match status" value="1"/>
</dbReference>
<evidence type="ECO:0000259" key="3">
    <source>
        <dbReference type="PROSITE" id="PS51186"/>
    </source>
</evidence>
<evidence type="ECO:0000313" key="6">
    <source>
        <dbReference type="Proteomes" id="UP000076878"/>
    </source>
</evidence>
<feature type="domain" description="N-acetyltransferase" evidence="3">
    <location>
        <begin position="11"/>
        <end position="176"/>
    </location>
</feature>
<dbReference type="Pfam" id="PF00583">
    <property type="entry name" value="Acetyltransf_1"/>
    <property type="match status" value="1"/>
</dbReference>
<dbReference type="RefSeq" id="WP_084253960.1">
    <property type="nucleotide sequence ID" value="NZ_FJNB01000015.1"/>
</dbReference>
<dbReference type="STRING" id="640938.TR210_2031"/>
<keyword evidence="5" id="KW-0689">Ribosomal protein</keyword>
<dbReference type="InterPro" id="IPR016181">
    <property type="entry name" value="Acyl_CoA_acyltransferase"/>
</dbReference>
<dbReference type="InterPro" id="IPR050680">
    <property type="entry name" value="YpeA/RimI_acetyltransf"/>
</dbReference>
<reference evidence="4 6" key="1">
    <citation type="submission" date="2016-02" db="EMBL/GenBank/DDBJ databases">
        <authorList>
            <person name="Wen L."/>
            <person name="He K."/>
            <person name="Yang H."/>
        </authorList>
    </citation>
    <scope>NUCLEOTIDE SEQUENCE [LARGE SCALE GENOMIC DNA]</scope>
    <source>
        <strain evidence="4">Trichococcus_R210</strain>
    </source>
</reference>
<gene>
    <name evidence="5" type="ORF">SAMN05216375_11335</name>
    <name evidence="4" type="ORF">TR210_2031</name>
</gene>
<dbReference type="Gene3D" id="3.40.630.30">
    <property type="match status" value="1"/>
</dbReference>
<keyword evidence="1 4" id="KW-0808">Transferase</keyword>
<dbReference type="EMBL" id="FJNB01000015">
    <property type="protein sequence ID" value="CZR03693.1"/>
    <property type="molecule type" value="Genomic_DNA"/>
</dbReference>
<evidence type="ECO:0000256" key="1">
    <source>
        <dbReference type="ARBA" id="ARBA00022679"/>
    </source>
</evidence>
<keyword evidence="5" id="KW-0687">Ribonucleoprotein</keyword>
<dbReference type="GO" id="GO:0016747">
    <property type="term" value="F:acyltransferase activity, transferring groups other than amino-acyl groups"/>
    <property type="evidence" value="ECO:0007669"/>
    <property type="project" value="InterPro"/>
</dbReference>
<evidence type="ECO:0000313" key="5">
    <source>
        <dbReference type="EMBL" id="SEJ42233.1"/>
    </source>
</evidence>
<name>A0A143Z114_9LACT</name>
<dbReference type="CDD" id="cd04301">
    <property type="entry name" value="NAT_SF"/>
    <property type="match status" value="1"/>
</dbReference>
<sequence length="179" mass="20666">MTSPEIFSREMSLRLEPVESLEQINELSRLADIIWHEYYLPVLGPEQVAYMLENIQSKANMEKDIEIGKLDYFLIKSEGQSAGYLAIQLRQDNLFISKLYLLKEARGKGYAYQIMEQMVELAKKEKKKALELTVNKHNEGSIAFYEKYGFVRTESIVSPIGGGFVMDDYVYQYPLTPTN</sequence>
<accession>A0A143Z114</accession>
<dbReference type="PANTHER" id="PTHR43420">
    <property type="entry name" value="ACETYLTRANSFERASE"/>
    <property type="match status" value="1"/>
</dbReference>
<organism evidence="4 6">
    <name type="scientific">Trichococcus ilyis</name>
    <dbReference type="NCBI Taxonomy" id="640938"/>
    <lineage>
        <taxon>Bacteria</taxon>
        <taxon>Bacillati</taxon>
        <taxon>Bacillota</taxon>
        <taxon>Bacilli</taxon>
        <taxon>Lactobacillales</taxon>
        <taxon>Carnobacteriaceae</taxon>
        <taxon>Trichococcus</taxon>
    </lineage>
</organism>
<evidence type="ECO:0000256" key="2">
    <source>
        <dbReference type="ARBA" id="ARBA00023315"/>
    </source>
</evidence>
<dbReference type="Proteomes" id="UP000076878">
    <property type="component" value="Unassembled WGS sequence"/>
</dbReference>
<proteinExistence type="predicted"/>
<dbReference type="Proteomes" id="UP000199280">
    <property type="component" value="Unassembled WGS sequence"/>
</dbReference>
<dbReference type="GO" id="GO:0005840">
    <property type="term" value="C:ribosome"/>
    <property type="evidence" value="ECO:0007669"/>
    <property type="project" value="UniProtKB-KW"/>
</dbReference>
<reference evidence="5 7" key="2">
    <citation type="submission" date="2016-10" db="EMBL/GenBank/DDBJ databases">
        <authorList>
            <person name="Varghese N."/>
            <person name="Submissions S."/>
        </authorList>
    </citation>
    <scope>NUCLEOTIDE SEQUENCE [LARGE SCALE GENOMIC DNA]</scope>
    <source>
        <strain evidence="5 7">DSM 22150</strain>
    </source>
</reference>
<evidence type="ECO:0000313" key="7">
    <source>
        <dbReference type="Proteomes" id="UP000199280"/>
    </source>
</evidence>
<dbReference type="OrthoDB" id="9773249at2"/>
<protein>
    <submittedName>
        <fullName evidence="4">Acyl-coa n-acyltransferase</fullName>
    </submittedName>
    <submittedName>
        <fullName evidence="5">Ribosomal protein S18 acetylase RimI</fullName>
    </submittedName>
</protein>
<dbReference type="InterPro" id="IPR000182">
    <property type="entry name" value="GNAT_dom"/>
</dbReference>
<dbReference type="AlphaFoldDB" id="A0A143Z114"/>
<dbReference type="PROSITE" id="PS51186">
    <property type="entry name" value="GNAT"/>
    <property type="match status" value="1"/>
</dbReference>
<keyword evidence="2 4" id="KW-0012">Acyltransferase</keyword>
<evidence type="ECO:0000313" key="4">
    <source>
        <dbReference type="EMBL" id="CZR03693.1"/>
    </source>
</evidence>